<accession>A0A7Y0TZM3</accession>
<dbReference type="Proteomes" id="UP000575397">
    <property type="component" value="Unassembled WGS sequence"/>
</dbReference>
<comment type="caution">
    <text evidence="3">The sequence shown here is derived from an EMBL/GenBank/DDBJ whole genome shotgun (WGS) entry which is preliminary data.</text>
</comment>
<feature type="chain" id="PRO_5030519537" evidence="2">
    <location>
        <begin position="28"/>
        <end position="103"/>
    </location>
</feature>
<gene>
    <name evidence="3" type="ORF">HHJ77_10180</name>
</gene>
<dbReference type="RefSeq" id="WP_169757622.1">
    <property type="nucleotide sequence ID" value="NZ_CAMPNB010000014.1"/>
</dbReference>
<evidence type="ECO:0000256" key="1">
    <source>
        <dbReference type="SAM" id="MobiDB-lite"/>
    </source>
</evidence>
<feature type="signal peptide" evidence="2">
    <location>
        <begin position="1"/>
        <end position="27"/>
    </location>
</feature>
<protein>
    <submittedName>
        <fullName evidence="3">Uncharacterized protein</fullName>
    </submittedName>
</protein>
<name>A0A7Y0TZM3_9ACTO</name>
<reference evidence="3 4" key="1">
    <citation type="submission" date="2020-04" db="EMBL/GenBank/DDBJ databases">
        <title>Antimicrobial susceptibility and clonality of vaginal-derived multi-drug resistant Mobiluncus isolates in China.</title>
        <authorList>
            <person name="Zhang X."/>
        </authorList>
    </citation>
    <scope>NUCLEOTIDE SEQUENCE [LARGE SCALE GENOMIC DNA]</scope>
    <source>
        <strain evidence="3 4">12</strain>
    </source>
</reference>
<feature type="region of interest" description="Disordered" evidence="1">
    <location>
        <begin position="28"/>
        <end position="60"/>
    </location>
</feature>
<organism evidence="3 4">
    <name type="scientific">Mobiluncus mulieris</name>
    <dbReference type="NCBI Taxonomy" id="2052"/>
    <lineage>
        <taxon>Bacteria</taxon>
        <taxon>Bacillati</taxon>
        <taxon>Actinomycetota</taxon>
        <taxon>Actinomycetes</taxon>
        <taxon>Actinomycetales</taxon>
        <taxon>Actinomycetaceae</taxon>
        <taxon>Mobiluncus</taxon>
    </lineage>
</organism>
<dbReference type="AlphaFoldDB" id="A0A7Y0TZM3"/>
<keyword evidence="2" id="KW-0732">Signal</keyword>
<evidence type="ECO:0000313" key="3">
    <source>
        <dbReference type="EMBL" id="NMX04269.1"/>
    </source>
</evidence>
<sequence>MMSKKGLVAGIFSAALVLSLGITPGVAADNSEPAENARAEGSINSVSSDDNKQRTEIPQDWVPVDTEQAREALENDFDSNGGAWVLPMDLVNSYGTVILWARM</sequence>
<evidence type="ECO:0000256" key="2">
    <source>
        <dbReference type="SAM" id="SignalP"/>
    </source>
</evidence>
<proteinExistence type="predicted"/>
<dbReference type="EMBL" id="JABCUS010000028">
    <property type="protein sequence ID" value="NMX04269.1"/>
    <property type="molecule type" value="Genomic_DNA"/>
</dbReference>
<evidence type="ECO:0000313" key="4">
    <source>
        <dbReference type="Proteomes" id="UP000575397"/>
    </source>
</evidence>